<dbReference type="STRING" id="3088.A0A383VGL5"/>
<organism evidence="1 2">
    <name type="scientific">Tetradesmus obliquus</name>
    <name type="common">Green alga</name>
    <name type="synonym">Acutodesmus obliquus</name>
    <dbReference type="NCBI Taxonomy" id="3088"/>
    <lineage>
        <taxon>Eukaryota</taxon>
        <taxon>Viridiplantae</taxon>
        <taxon>Chlorophyta</taxon>
        <taxon>core chlorophytes</taxon>
        <taxon>Chlorophyceae</taxon>
        <taxon>CS clade</taxon>
        <taxon>Sphaeropleales</taxon>
        <taxon>Scenedesmaceae</taxon>
        <taxon>Tetradesmus</taxon>
    </lineage>
</organism>
<evidence type="ECO:0000313" key="1">
    <source>
        <dbReference type="EMBL" id="SZX64070.1"/>
    </source>
</evidence>
<name>A0A383VGL5_TETOB</name>
<dbReference type="GO" id="GO:0016020">
    <property type="term" value="C:membrane"/>
    <property type="evidence" value="ECO:0007669"/>
    <property type="project" value="TreeGrafter"/>
</dbReference>
<dbReference type="Proteomes" id="UP000256970">
    <property type="component" value="Unassembled WGS sequence"/>
</dbReference>
<sequence>MAGVHMPSKLSALQRTSRAQTVRVAAYRDSGALRKAQEMRAKHILQTYNQAHRVFPKVKFVLKHNSRLGEVWKLSGGCPELGRWNPEVSPSLSWQEGGIWSAEVALPPGEYSFKCMLRRADGSYVWEAGENRHLLVPVKDRAGHMVLTYHLDVRMEPVESLQVAQSGTYSPMQPGDRVELYNDLMMAPAASNGRVMAGAYGR</sequence>
<dbReference type="PROSITE" id="PS51166">
    <property type="entry name" value="CBM20"/>
    <property type="match status" value="1"/>
</dbReference>
<accession>A0A383VGL5</accession>
<proteinExistence type="predicted"/>
<dbReference type="InterPro" id="IPR013784">
    <property type="entry name" value="Carb-bd-like_fold"/>
</dbReference>
<dbReference type="SUPFAM" id="SSF49452">
    <property type="entry name" value="Starch-binding domain-like"/>
    <property type="match status" value="1"/>
</dbReference>
<dbReference type="PANTHER" id="PTHR15048">
    <property type="entry name" value="STARCH-BINDING DOMAIN-CONTAINING PROTEIN 1"/>
    <property type="match status" value="1"/>
</dbReference>
<keyword evidence="2" id="KW-1185">Reference proteome</keyword>
<dbReference type="EMBL" id="FNXT01000366">
    <property type="protein sequence ID" value="SZX64070.1"/>
    <property type="molecule type" value="Genomic_DNA"/>
</dbReference>
<dbReference type="Pfam" id="PF00686">
    <property type="entry name" value="CBM_20"/>
    <property type="match status" value="1"/>
</dbReference>
<dbReference type="Gene3D" id="2.60.40.10">
    <property type="entry name" value="Immunoglobulins"/>
    <property type="match status" value="1"/>
</dbReference>
<reference evidence="1 2" key="1">
    <citation type="submission" date="2016-10" db="EMBL/GenBank/DDBJ databases">
        <authorList>
            <person name="Cai Z."/>
        </authorList>
    </citation>
    <scope>NUCLEOTIDE SEQUENCE [LARGE SCALE GENOMIC DNA]</scope>
</reference>
<gene>
    <name evidence="1" type="ORF">BQ4739_LOCUS4597</name>
</gene>
<dbReference type="OrthoDB" id="550577at2759"/>
<dbReference type="PANTHER" id="PTHR15048:SF0">
    <property type="entry name" value="STARCH-BINDING DOMAIN-CONTAINING PROTEIN 1"/>
    <property type="match status" value="1"/>
</dbReference>
<dbReference type="SMART" id="SM01065">
    <property type="entry name" value="CBM_2"/>
    <property type="match status" value="1"/>
</dbReference>
<dbReference type="AlphaFoldDB" id="A0A383VGL5"/>
<protein>
    <submittedName>
        <fullName evidence="1">Uncharacterized protein</fullName>
    </submittedName>
</protein>
<evidence type="ECO:0000313" key="2">
    <source>
        <dbReference type="Proteomes" id="UP000256970"/>
    </source>
</evidence>
<dbReference type="GO" id="GO:2001070">
    <property type="term" value="F:starch binding"/>
    <property type="evidence" value="ECO:0007669"/>
    <property type="project" value="InterPro"/>
</dbReference>
<dbReference type="CDD" id="cd05467">
    <property type="entry name" value="CBM20"/>
    <property type="match status" value="1"/>
</dbReference>
<dbReference type="InterPro" id="IPR013783">
    <property type="entry name" value="Ig-like_fold"/>
</dbReference>
<dbReference type="InterPro" id="IPR002044">
    <property type="entry name" value="CBM20"/>
</dbReference>